<sequence length="88" mass="10059">MVERSSRNLRVFGEVSLVCLAYRASNRRLRFVTWLLSFGSMWYFLSSYSCIQSVCCFALLMCPVNRKLSELLRPCVAFLSSLNVSSST</sequence>
<dbReference type="EMBL" id="HF936020">
    <property type="protein sequence ID" value="CCX14559.1"/>
    <property type="molecule type" value="Genomic_DNA"/>
</dbReference>
<evidence type="ECO:0000313" key="2">
    <source>
        <dbReference type="Proteomes" id="UP000018144"/>
    </source>
</evidence>
<organism evidence="1 2">
    <name type="scientific">Pyronema omphalodes (strain CBS 100304)</name>
    <name type="common">Pyronema confluens</name>
    <dbReference type="NCBI Taxonomy" id="1076935"/>
    <lineage>
        <taxon>Eukaryota</taxon>
        <taxon>Fungi</taxon>
        <taxon>Dikarya</taxon>
        <taxon>Ascomycota</taxon>
        <taxon>Pezizomycotina</taxon>
        <taxon>Pezizomycetes</taxon>
        <taxon>Pezizales</taxon>
        <taxon>Pyronemataceae</taxon>
        <taxon>Pyronema</taxon>
    </lineage>
</organism>
<dbReference type="Proteomes" id="UP000018144">
    <property type="component" value="Unassembled WGS sequence"/>
</dbReference>
<dbReference type="AlphaFoldDB" id="U4LG15"/>
<protein>
    <submittedName>
        <fullName evidence="1">Uncharacterized protein</fullName>
    </submittedName>
</protein>
<reference evidence="1 2" key="1">
    <citation type="journal article" date="2013" name="PLoS Genet.">
        <title>The genome and development-dependent transcriptomes of Pyronema confluens: a window into fungal evolution.</title>
        <authorList>
            <person name="Traeger S."/>
            <person name="Altegoer F."/>
            <person name="Freitag M."/>
            <person name="Gabaldon T."/>
            <person name="Kempken F."/>
            <person name="Kumar A."/>
            <person name="Marcet-Houben M."/>
            <person name="Poggeler S."/>
            <person name="Stajich J.E."/>
            <person name="Nowrousian M."/>
        </authorList>
    </citation>
    <scope>NUCLEOTIDE SEQUENCE [LARGE SCALE GENOMIC DNA]</scope>
    <source>
        <strain evidence="2">CBS 100304</strain>
        <tissue evidence="1">Vegetative mycelium</tissue>
    </source>
</reference>
<gene>
    <name evidence="1" type="ORF">PCON_14153</name>
</gene>
<evidence type="ECO:0000313" key="1">
    <source>
        <dbReference type="EMBL" id="CCX14559.1"/>
    </source>
</evidence>
<accession>U4LG15</accession>
<keyword evidence="2" id="KW-1185">Reference proteome</keyword>
<proteinExistence type="predicted"/>
<name>U4LG15_PYROM</name>